<feature type="transmembrane region" description="Helical" evidence="4">
    <location>
        <begin position="319"/>
        <end position="341"/>
    </location>
</feature>
<dbReference type="Pfam" id="PF03323">
    <property type="entry name" value="GerA"/>
    <property type="match status" value="1"/>
</dbReference>
<sequence>MSGYSVFLKKQQSKTSPTKDETDHLISGPLSESMKDNLQQLQDDMGHSVDLIIREIESERLGLQMAFVYIDGLVDNTAVSEFTIQTVLDETSLITDSDNKPDIDELGKVFKHRAFSVGQISKCSDWANLYSRLMSGYTILFLDGCEEVIIAGTEGGERRSVTEPTSQTVIRGPREGFTESIRTNTSLLRRKIKSPKLWLEEMQIGRVTMTDVGIMYIKGIVGEEIVTEVRKRLSNIDIDAILESGYIEELIEDTNFTLFPTVYHSERPDVIAANLLEGRVAILVDGTPFALIVPSTFNMYFQAAEDYYNRFDVGSLIRLLRFISFFIGLLMPSLYVAIISFHQEMIPTPWLIKLAVQREGVPFPAFVEAFIMETVFEILREAGVRMPRSVGNTISIVGGLVLGQAAVEAGIVSPAVVIVVSLTAIASFVSPAYNIGITARMLRFLFLFASSFMGIYGMACLLLIILLHMCSLKSMNVPYMAPYGPTILSDLKDTLLRVPMTLMKTRPKMISKNNPVRQSRSASDKQHHEIFWGKPADAASSSPSLGTGRSSTSKANEQPEPSEER</sequence>
<evidence type="ECO:0000256" key="4">
    <source>
        <dbReference type="SAM" id="Phobius"/>
    </source>
</evidence>
<feature type="region of interest" description="Disordered" evidence="3">
    <location>
        <begin position="534"/>
        <end position="565"/>
    </location>
</feature>
<reference evidence="5 6" key="1">
    <citation type="submission" date="2023-03" db="EMBL/GenBank/DDBJ databases">
        <title>Bacillus Genome Sequencing.</title>
        <authorList>
            <person name="Dunlap C."/>
        </authorList>
    </citation>
    <scope>NUCLEOTIDE SEQUENCE [LARGE SCALE GENOMIC DNA]</scope>
    <source>
        <strain evidence="5 6">NRS-52</strain>
    </source>
</reference>
<comment type="similarity">
    <text evidence="1">Belongs to the GerABKA family.</text>
</comment>
<organism evidence="5 6">
    <name type="scientific">Paenibacillus chibensis</name>
    <dbReference type="NCBI Taxonomy" id="59846"/>
    <lineage>
        <taxon>Bacteria</taxon>
        <taxon>Bacillati</taxon>
        <taxon>Bacillota</taxon>
        <taxon>Bacilli</taxon>
        <taxon>Bacillales</taxon>
        <taxon>Paenibacillaceae</taxon>
        <taxon>Paenibacillus</taxon>
    </lineage>
</organism>
<dbReference type="PIRSF" id="PIRSF005690">
    <property type="entry name" value="GerBA"/>
    <property type="match status" value="1"/>
</dbReference>
<feature type="transmembrane region" description="Helical" evidence="4">
    <location>
        <begin position="413"/>
        <end position="433"/>
    </location>
</feature>
<dbReference type="InterPro" id="IPR004995">
    <property type="entry name" value="Spore_Ger"/>
</dbReference>
<dbReference type="PANTHER" id="PTHR22550:SF5">
    <property type="entry name" value="LEUCINE ZIPPER PROTEIN 4"/>
    <property type="match status" value="1"/>
</dbReference>
<evidence type="ECO:0000256" key="3">
    <source>
        <dbReference type="SAM" id="MobiDB-lite"/>
    </source>
</evidence>
<evidence type="ECO:0000313" key="6">
    <source>
        <dbReference type="Proteomes" id="UP001343257"/>
    </source>
</evidence>
<dbReference type="RefSeq" id="WP_328280360.1">
    <property type="nucleotide sequence ID" value="NZ_JARTLD010000048.1"/>
</dbReference>
<dbReference type="PANTHER" id="PTHR22550">
    <property type="entry name" value="SPORE GERMINATION PROTEIN"/>
    <property type="match status" value="1"/>
</dbReference>
<proteinExistence type="inferred from homology"/>
<evidence type="ECO:0000256" key="1">
    <source>
        <dbReference type="ARBA" id="ARBA00005278"/>
    </source>
</evidence>
<accession>A0ABU6PZ18</accession>
<evidence type="ECO:0000313" key="5">
    <source>
        <dbReference type="EMBL" id="MED5019406.1"/>
    </source>
</evidence>
<evidence type="ECO:0000256" key="2">
    <source>
        <dbReference type="ARBA" id="ARBA00023136"/>
    </source>
</evidence>
<feature type="transmembrane region" description="Helical" evidence="4">
    <location>
        <begin position="445"/>
        <end position="469"/>
    </location>
</feature>
<comment type="caution">
    <text evidence="5">The sequence shown here is derived from an EMBL/GenBank/DDBJ whole genome shotgun (WGS) entry which is preliminary data.</text>
</comment>
<dbReference type="InterPro" id="IPR050768">
    <property type="entry name" value="UPF0353/GerABKA_families"/>
</dbReference>
<feature type="transmembrane region" description="Helical" evidence="4">
    <location>
        <begin position="390"/>
        <end position="407"/>
    </location>
</feature>
<protein>
    <submittedName>
        <fullName evidence="5">Spore germination protein</fullName>
    </submittedName>
</protein>
<keyword evidence="2 4" id="KW-0472">Membrane</keyword>
<name>A0ABU6PZ18_9BACL</name>
<feature type="compositionally biased region" description="Low complexity" evidence="3">
    <location>
        <begin position="540"/>
        <end position="553"/>
    </location>
</feature>
<dbReference type="EMBL" id="JARTLD010000048">
    <property type="protein sequence ID" value="MED5019406.1"/>
    <property type="molecule type" value="Genomic_DNA"/>
</dbReference>
<feature type="region of interest" description="Disordered" evidence="3">
    <location>
        <begin position="1"/>
        <end position="30"/>
    </location>
</feature>
<keyword evidence="4" id="KW-0812">Transmembrane</keyword>
<dbReference type="Proteomes" id="UP001343257">
    <property type="component" value="Unassembled WGS sequence"/>
</dbReference>
<keyword evidence="4" id="KW-1133">Transmembrane helix</keyword>
<gene>
    <name evidence="5" type="ORF">P9847_19060</name>
</gene>
<keyword evidence="6" id="KW-1185">Reference proteome</keyword>